<dbReference type="EMBL" id="KZ665137">
    <property type="protein sequence ID" value="PPS01272.1"/>
    <property type="molecule type" value="Genomic_DNA"/>
</dbReference>
<evidence type="ECO:0000313" key="1">
    <source>
        <dbReference type="EMBL" id="PPS01272.1"/>
    </source>
</evidence>
<organism evidence="1 2">
    <name type="scientific">Gossypium barbadense</name>
    <name type="common">Sea Island cotton</name>
    <name type="synonym">Hibiscus barbadensis</name>
    <dbReference type="NCBI Taxonomy" id="3634"/>
    <lineage>
        <taxon>Eukaryota</taxon>
        <taxon>Viridiplantae</taxon>
        <taxon>Streptophyta</taxon>
        <taxon>Embryophyta</taxon>
        <taxon>Tracheophyta</taxon>
        <taxon>Spermatophyta</taxon>
        <taxon>Magnoliopsida</taxon>
        <taxon>eudicotyledons</taxon>
        <taxon>Gunneridae</taxon>
        <taxon>Pentapetalae</taxon>
        <taxon>rosids</taxon>
        <taxon>malvids</taxon>
        <taxon>Malvales</taxon>
        <taxon>Malvaceae</taxon>
        <taxon>Malvoideae</taxon>
        <taxon>Gossypium</taxon>
    </lineage>
</organism>
<proteinExistence type="predicted"/>
<dbReference type="AlphaFoldDB" id="A0A2P5XD76"/>
<reference evidence="1 2" key="1">
    <citation type="submission" date="2015-01" db="EMBL/GenBank/DDBJ databases">
        <title>Genome of allotetraploid Gossypium barbadense reveals genomic plasticity and fiber elongation in cotton evolution.</title>
        <authorList>
            <person name="Chen X."/>
            <person name="Liu X."/>
            <person name="Zhao B."/>
            <person name="Zheng H."/>
            <person name="Hu Y."/>
            <person name="Lu G."/>
            <person name="Yang C."/>
            <person name="Chen J."/>
            <person name="Shan C."/>
            <person name="Zhang L."/>
            <person name="Zhou Y."/>
            <person name="Wang L."/>
            <person name="Guo W."/>
            <person name="Bai Y."/>
            <person name="Ruan J."/>
            <person name="Shangguan X."/>
            <person name="Mao Y."/>
            <person name="Jiang J."/>
            <person name="Zhu Y."/>
            <person name="Lei J."/>
            <person name="Kang H."/>
            <person name="Chen S."/>
            <person name="He X."/>
            <person name="Wang R."/>
            <person name="Wang Y."/>
            <person name="Chen J."/>
            <person name="Wang L."/>
            <person name="Yu S."/>
            <person name="Wang B."/>
            <person name="Wei J."/>
            <person name="Song S."/>
            <person name="Lu X."/>
            <person name="Gao Z."/>
            <person name="Gu W."/>
            <person name="Deng X."/>
            <person name="Ma D."/>
            <person name="Wang S."/>
            <person name="Liang W."/>
            <person name="Fang L."/>
            <person name="Cai C."/>
            <person name="Zhu X."/>
            <person name="Zhou B."/>
            <person name="Zhang Y."/>
            <person name="Chen Z."/>
            <person name="Xu S."/>
            <person name="Zhu R."/>
            <person name="Wang S."/>
            <person name="Zhang T."/>
            <person name="Zhao G."/>
        </authorList>
    </citation>
    <scope>NUCLEOTIDE SEQUENCE [LARGE SCALE GENOMIC DNA]</scope>
    <source>
        <strain evidence="2">cv. Xinhai21</strain>
        <tissue evidence="1">Leaf</tissue>
    </source>
</reference>
<sequence length="124" mass="14045">MVGSLIFLDNKHISVNQLQMVEDRILQCHIHNLPGPPSPLIETYLRETSSLHVTLVGWAFSGFVQSLDWGTIYYDLLGVVLETIYGGQIKMVWLQNNFAELAEDSTQERNATLRCTSFRLSGVF</sequence>
<dbReference type="OrthoDB" id="987850at2759"/>
<name>A0A2P5XD76_GOSBA</name>
<evidence type="ECO:0000313" key="2">
    <source>
        <dbReference type="Proteomes" id="UP000239757"/>
    </source>
</evidence>
<dbReference type="Proteomes" id="UP000239757">
    <property type="component" value="Unassembled WGS sequence"/>
</dbReference>
<accession>A0A2P5XD76</accession>
<gene>
    <name evidence="1" type="ORF">GOBAR_AA19389</name>
</gene>
<protein>
    <submittedName>
        <fullName evidence="1">Uncharacterized protein</fullName>
    </submittedName>
</protein>